<evidence type="ECO:0000313" key="3">
    <source>
        <dbReference type="Proteomes" id="UP000576368"/>
    </source>
</evidence>
<dbReference type="EMBL" id="JAATLI010000014">
    <property type="protein sequence ID" value="NJC20052.1"/>
    <property type="molecule type" value="Genomic_DNA"/>
</dbReference>
<reference evidence="2 3" key="1">
    <citation type="submission" date="2020-03" db="EMBL/GenBank/DDBJ databases">
        <title>Genomic Encyclopedia of Type Strains, Phase IV (KMG-IV): sequencing the most valuable type-strain genomes for metagenomic binning, comparative biology and taxonomic classification.</title>
        <authorList>
            <person name="Goeker M."/>
        </authorList>
    </citation>
    <scope>NUCLEOTIDE SEQUENCE [LARGE SCALE GENOMIC DNA]</scope>
    <source>
        <strain evidence="2 3">DSM 105722</strain>
    </source>
</reference>
<dbReference type="GeneID" id="86891343"/>
<accession>A0A7X6BLN5</accession>
<dbReference type="Gene3D" id="2.60.40.1250">
    <property type="entry name" value="Thiol:disulfide interchange protein DsbD, N-terminal domain"/>
    <property type="match status" value="1"/>
</dbReference>
<proteinExistence type="predicted"/>
<name>A0A7X6BLN5_9BACT</name>
<organism evidence="2 3">
    <name type="scientific">Butyricimonas paravirosa</name>
    <dbReference type="NCBI Taxonomy" id="1472417"/>
    <lineage>
        <taxon>Bacteria</taxon>
        <taxon>Pseudomonadati</taxon>
        <taxon>Bacteroidota</taxon>
        <taxon>Bacteroidia</taxon>
        <taxon>Bacteroidales</taxon>
        <taxon>Odoribacteraceae</taxon>
        <taxon>Butyricimonas</taxon>
    </lineage>
</organism>
<sequence length="639" mass="72649">MKNIILIGLLFVFSSGLQAAIKKSNLRILYVGGTPEINTMLDKVDSLTYARSASQRMASFEKMLKQYFKYVTVIHAKDYNYLLSNDYDVTIMDGVPRPLEPKVEEKDASGRIVKRKRAAYLPQDFSRPMLLIAELSSEMGSRIGLKTDWYCLCLDADAHHMRMEHPIFHGPFPVKMTIVQKPTPELGKFEPYFKGGPTPDSIPMWRVRKDSYGNVNNGIQIRIGLVSRPGGFEDSPEAEFISGGVSAKTLDAVAIGRHGNFFHWGFAASPADMTEEAKSVFANAIVYISQFDGQKPIARKYDEQIITRDVVKKFAYRATREAYEKSLARDERYDQMKKKAQQAIREKQAKGGTLNDAELLFLNYQTPKQKTREEFLQENFPELYFLFGTDEKGYIDYFRNNAAYFLPKPGQYDFIIDEDARSLGIANNDIHLLDKAIELMERGIDPAKGLRLLKRYTLCRFETPEEWRAWFEANKSRLFFTESGGWYFLVNTREKDVLGNDYSVLNDSPLSVSSLSAETDDNNPVLWVASVENLPNGNRQIVIRVKIHPGYHIYARVAESDPFISTTVDFRLPEGVEKVGGLKQPSSKVYNSAGTEVYEKEGIFCQEIQGAGEIICIVDYQCCNDQICMPPAKIELRVK</sequence>
<dbReference type="RefSeq" id="WP_229782476.1">
    <property type="nucleotide sequence ID" value="NZ_BMPA01000013.1"/>
</dbReference>
<dbReference type="InterPro" id="IPR036929">
    <property type="entry name" value="DsbDN_sf"/>
</dbReference>
<dbReference type="Pfam" id="PF11412">
    <property type="entry name" value="DsbD_N"/>
    <property type="match status" value="1"/>
</dbReference>
<protein>
    <recommendedName>
        <fullName evidence="1">Thiol:disulfide interchange protein DsbD N-terminal domain-containing protein</fullName>
    </recommendedName>
</protein>
<dbReference type="AlphaFoldDB" id="A0A7X6BLN5"/>
<evidence type="ECO:0000259" key="1">
    <source>
        <dbReference type="Pfam" id="PF11412"/>
    </source>
</evidence>
<evidence type="ECO:0000313" key="2">
    <source>
        <dbReference type="EMBL" id="NJC20052.1"/>
    </source>
</evidence>
<feature type="domain" description="Thiol:disulfide interchange protein DsbD N-terminal" evidence="1">
    <location>
        <begin position="535"/>
        <end position="633"/>
    </location>
</feature>
<gene>
    <name evidence="2" type="ORF">GGR15_003695</name>
</gene>
<dbReference type="Proteomes" id="UP000576368">
    <property type="component" value="Unassembled WGS sequence"/>
</dbReference>
<comment type="caution">
    <text evidence="2">The sequence shown here is derived from an EMBL/GenBank/DDBJ whole genome shotgun (WGS) entry which is preliminary data.</text>
</comment>
<dbReference type="InterPro" id="IPR028250">
    <property type="entry name" value="DsbDN"/>
</dbReference>